<dbReference type="GO" id="GO:0000027">
    <property type="term" value="P:ribosomal large subunit assembly"/>
    <property type="evidence" value="ECO:0007669"/>
    <property type="project" value="InterPro"/>
</dbReference>
<dbReference type="GO" id="GO:0000055">
    <property type="term" value="P:ribosomal large subunit export from nucleus"/>
    <property type="evidence" value="ECO:0007669"/>
    <property type="project" value="TreeGrafter"/>
</dbReference>
<dbReference type="InterPro" id="IPR011704">
    <property type="entry name" value="ATPase_dyneun-rel_AAA"/>
</dbReference>
<dbReference type="PROSITE" id="PS00675">
    <property type="entry name" value="SIGMA54_INTERACT_1"/>
    <property type="match status" value="1"/>
</dbReference>
<keyword evidence="8 10" id="KW-0143">Chaperone</keyword>
<dbReference type="FunFam" id="3.40.50.300:FF:001368">
    <property type="entry name" value="Midasin"/>
    <property type="match status" value="1"/>
</dbReference>
<feature type="compositionally biased region" description="Basic and acidic residues" evidence="11">
    <location>
        <begin position="4409"/>
        <end position="4421"/>
    </location>
</feature>
<evidence type="ECO:0000313" key="14">
    <source>
        <dbReference type="Proteomes" id="UP000253472"/>
    </source>
</evidence>
<comment type="caution">
    <text evidence="13">The sequence shown here is derived from an EMBL/GenBank/DDBJ whole genome shotgun (WGS) entry which is preliminary data.</text>
</comment>
<dbReference type="GO" id="GO:0005524">
    <property type="term" value="F:ATP binding"/>
    <property type="evidence" value="ECO:0007669"/>
    <property type="project" value="UniProtKB-KW"/>
</dbReference>
<gene>
    <name evidence="13" type="primary">MDN1</name>
    <name evidence="13" type="ORF">Cantr_07077</name>
</gene>
<dbReference type="CDD" id="cd01460">
    <property type="entry name" value="vWA_midasin"/>
    <property type="match status" value="1"/>
</dbReference>
<feature type="compositionally biased region" description="Acidic residues" evidence="11">
    <location>
        <begin position="4538"/>
        <end position="4552"/>
    </location>
</feature>
<dbReference type="InterPro" id="IPR040848">
    <property type="entry name" value="AAA_lid_7"/>
</dbReference>
<feature type="compositionally biased region" description="Basic and acidic residues" evidence="11">
    <location>
        <begin position="4303"/>
        <end position="4315"/>
    </location>
</feature>
<feature type="compositionally biased region" description="Acidic residues" evidence="11">
    <location>
        <begin position="4565"/>
        <end position="4585"/>
    </location>
</feature>
<dbReference type="GO" id="GO:0030687">
    <property type="term" value="C:preribosome, large subunit precursor"/>
    <property type="evidence" value="ECO:0007669"/>
    <property type="project" value="TreeGrafter"/>
</dbReference>
<dbReference type="InterPro" id="IPR025662">
    <property type="entry name" value="Sigma_54_int_dom_ATP-bd_1"/>
</dbReference>
<dbReference type="InterPro" id="IPR003593">
    <property type="entry name" value="AAA+_ATPase"/>
</dbReference>
<dbReference type="FunFam" id="3.40.50.300:FF:000712">
    <property type="entry name" value="Midasin"/>
    <property type="match status" value="1"/>
</dbReference>
<evidence type="ECO:0000256" key="7">
    <source>
        <dbReference type="ARBA" id="ARBA00022840"/>
    </source>
</evidence>
<feature type="compositionally biased region" description="Acidic residues" evidence="11">
    <location>
        <begin position="4115"/>
        <end position="4128"/>
    </location>
</feature>
<dbReference type="GO" id="GO:0005730">
    <property type="term" value="C:nucleolus"/>
    <property type="evidence" value="ECO:0007669"/>
    <property type="project" value="UniProtKB-SubCell"/>
</dbReference>
<dbReference type="InterPro" id="IPR036465">
    <property type="entry name" value="vWFA_dom_sf"/>
</dbReference>
<dbReference type="PANTHER" id="PTHR48103:SF2">
    <property type="entry name" value="MIDASIN"/>
    <property type="match status" value="1"/>
</dbReference>
<dbReference type="Gene3D" id="3.40.50.300">
    <property type="entry name" value="P-loop containing nucleotide triphosphate hydrolases"/>
    <property type="match status" value="7"/>
</dbReference>
<evidence type="ECO:0000259" key="12">
    <source>
        <dbReference type="PROSITE" id="PS50234"/>
    </source>
</evidence>
<dbReference type="Pfam" id="PF17865">
    <property type="entry name" value="AAA_lid_5"/>
    <property type="match status" value="1"/>
</dbReference>
<keyword evidence="7 10" id="KW-0067">ATP-binding</keyword>
<evidence type="ECO:0000256" key="10">
    <source>
        <dbReference type="PIRNR" id="PIRNR010340"/>
    </source>
</evidence>
<dbReference type="Pfam" id="PF07728">
    <property type="entry name" value="AAA_5"/>
    <property type="match status" value="8"/>
</dbReference>
<name>A0A367Y024_9ASCO</name>
<dbReference type="InterPro" id="IPR027417">
    <property type="entry name" value="P-loop_NTPase"/>
</dbReference>
<dbReference type="InterPro" id="IPR041190">
    <property type="entry name" value="Midasin_AAA_lid_5"/>
</dbReference>
<dbReference type="SUPFAM" id="SSF53300">
    <property type="entry name" value="vWA-like"/>
    <property type="match status" value="1"/>
</dbReference>
<feature type="compositionally biased region" description="Acidic residues" evidence="11">
    <location>
        <begin position="4136"/>
        <end position="4167"/>
    </location>
</feature>
<dbReference type="PANTHER" id="PTHR48103">
    <property type="entry name" value="MIDASIN-RELATED"/>
    <property type="match status" value="1"/>
</dbReference>
<dbReference type="FunFam" id="3.40.50.300:FF:001053">
    <property type="entry name" value="Midasin"/>
    <property type="match status" value="1"/>
</dbReference>
<dbReference type="Pfam" id="PF21108">
    <property type="entry name" value="MDN1_4th"/>
    <property type="match status" value="1"/>
</dbReference>
<feature type="compositionally biased region" description="Acidic residues" evidence="11">
    <location>
        <begin position="4398"/>
        <end position="4407"/>
    </location>
</feature>
<dbReference type="InterPro" id="IPR012099">
    <property type="entry name" value="Midasin"/>
</dbReference>
<feature type="domain" description="VWFA" evidence="12">
    <location>
        <begin position="4721"/>
        <end position="4918"/>
    </location>
</feature>
<evidence type="ECO:0000256" key="6">
    <source>
        <dbReference type="ARBA" id="ARBA00022741"/>
    </source>
</evidence>
<dbReference type="InterPro" id="IPR048617">
    <property type="entry name" value="MDN1_AAA_lid_4"/>
</dbReference>
<evidence type="ECO:0000256" key="11">
    <source>
        <dbReference type="SAM" id="MobiDB-lite"/>
    </source>
</evidence>
<dbReference type="FunFam" id="3.40.50.300:FF:000142">
    <property type="entry name" value="Midasin"/>
    <property type="match status" value="1"/>
</dbReference>
<feature type="compositionally biased region" description="Acidic residues" evidence="11">
    <location>
        <begin position="4223"/>
        <end position="4247"/>
    </location>
</feature>
<feature type="compositionally biased region" description="Acidic residues" evidence="11">
    <location>
        <begin position="4200"/>
        <end position="4212"/>
    </location>
</feature>
<dbReference type="Proteomes" id="UP000253472">
    <property type="component" value="Unassembled WGS sequence"/>
</dbReference>
<dbReference type="GO" id="GO:0016887">
    <property type="term" value="F:ATP hydrolysis activity"/>
    <property type="evidence" value="ECO:0007669"/>
    <property type="project" value="InterPro"/>
</dbReference>
<evidence type="ECO:0000256" key="3">
    <source>
        <dbReference type="ARBA" id="ARBA00007188"/>
    </source>
</evidence>
<evidence type="ECO:0000256" key="5">
    <source>
        <dbReference type="ARBA" id="ARBA00022553"/>
    </source>
</evidence>
<proteinExistence type="inferred from homology"/>
<organism evidence="13 14">
    <name type="scientific">Candida viswanathii</name>
    <dbReference type="NCBI Taxonomy" id="5486"/>
    <lineage>
        <taxon>Eukaryota</taxon>
        <taxon>Fungi</taxon>
        <taxon>Dikarya</taxon>
        <taxon>Ascomycota</taxon>
        <taxon>Saccharomycotina</taxon>
        <taxon>Pichiomycetes</taxon>
        <taxon>Debaryomycetaceae</taxon>
        <taxon>Candida/Lodderomyces clade</taxon>
        <taxon>Candida</taxon>
    </lineage>
</organism>
<feature type="compositionally biased region" description="Basic and acidic residues" evidence="11">
    <location>
        <begin position="4498"/>
        <end position="4513"/>
    </location>
</feature>
<keyword evidence="5" id="KW-0597">Phosphoprotein</keyword>
<evidence type="ECO:0000256" key="9">
    <source>
        <dbReference type="ARBA" id="ARBA00023242"/>
    </source>
</evidence>
<comment type="subcellular location">
    <subcellularLocation>
        <location evidence="1">Nucleus</location>
        <location evidence="1">Nucleolus</location>
    </subcellularLocation>
    <subcellularLocation>
        <location evidence="2">Nucleus</location>
        <location evidence="2">Nucleoplasm</location>
    </subcellularLocation>
</comment>
<reference evidence="13 14" key="1">
    <citation type="submission" date="2018-06" db="EMBL/GenBank/DDBJ databases">
        <title>Whole genome sequencing of Candida tropicalis (genome annotated by CSBL at Korea University).</title>
        <authorList>
            <person name="Ahn J."/>
        </authorList>
    </citation>
    <scope>NUCLEOTIDE SEQUENCE [LARGE SCALE GENOMIC DNA]</scope>
    <source>
        <strain evidence="13 14">ATCC 20962</strain>
    </source>
</reference>
<dbReference type="FunFam" id="3.40.50.300:FF:000582">
    <property type="entry name" value="Midasin"/>
    <property type="match status" value="1"/>
</dbReference>
<feature type="compositionally biased region" description="Acidic residues" evidence="11">
    <location>
        <begin position="4255"/>
        <end position="4302"/>
    </location>
</feature>
<feature type="compositionally biased region" description="Acidic residues" evidence="11">
    <location>
        <begin position="4316"/>
        <end position="4368"/>
    </location>
</feature>
<dbReference type="Pfam" id="PF17867">
    <property type="entry name" value="AAA_lid_7"/>
    <property type="match status" value="3"/>
</dbReference>
<evidence type="ECO:0000256" key="4">
    <source>
        <dbReference type="ARBA" id="ARBA00017143"/>
    </source>
</evidence>
<accession>A0A367Y024</accession>
<sequence length="4929" mass="558530">MDNHITVSLDQVEDLYSTYRSHYPLKKSLPKELFKFNKNLTIDENINQLALHAIDHTLPIYYCYKPIFLEIIARWINHTAEFENEYKKSHTKRTNNIPGSIVLLALSRLLQISHEYLNLFELFLAKNEFWAHIDTVSTLELESILLAFFRLLKYDTDRFKPFVQPKQLYQIINKHGDKYGVSKFLAIQIISLYLQAAEVSKNRMIETHLQDTDLTSTYEDDKIDYSFIALIEAKRISNFLSLPKNEFLPTTTKNCITITPDLLSPIVTSICGILVPHLLSSSTNQPQLQETKFVPTNSAVEVLRKLASSIQYNKPVMLYGKAGAGKTFLINQLASYMSYSDSIVKIHLGEQTDAKLLLGTYASGEKPGTFEWRTGVLTSAVQEGKWVLIEDIDKAPTEVLSVLLTLLEKRELSIPSRGEVIKAKNGFQLFSTIRTSNDSKKDAIPDLIGIRLWELIKVEVPNELDLRNILVTKFPLLVNLIGAFIKCYNEIIRIYSLSSFVSLNKGSHPRVISFRDLMKFCSRCNNMLSLEGITEPDQLVESSVFDNIFAEAVDCFGSAITEPQALAPLINAIGEALEIPTSRINLFLSKHVPMFINDEEKLKIGRATLKKSNKDKALYNKRQSSNSSSFARTNHSLRLMEQIGVAIEMVEPVLLVGETGTGKTTVVQQVAKLMNKKLTVINVSQQTETGDLLGGYKPVNTKTVAVPIQEMFENLFIGTFSEKKNAKFSKILTKCFNKSQWKNVIKLWTEALKMAKDLLSEPESEGEDGDGAPRKKRKLQSFEKSVLLEKWLEFETKIKEFELQATTLDNSFVFNFVEGSLVKAVRNGEWLLLDELNLATSDTLESIADLLADTINQRSILLSERGDVESIKAHPEFRIFGCMNPSTDVGKRDLPLSIRSRFTEIYVHSPDRDIQDLLAIIDKYIGRFAVGDEWVGNDIAELYLKAKELSETNKIVDGANQKPHFSIRTLTRTLTYVCDIVSIYGLRRSLYEGFSMAFLTLLDAKSEDILKPEITKYTIGRLKNAKSVMTQTPPAPTSNPDDYVQFKHYWMKHGPGEVVPQPHYIITPFVEKNMLNLVRATAGRRFPVLIQGPTSAGKTSMINYLANITGHKFVRINNHEHTDLQEYLGTYISDSTGKLVFKEGILVEALRKGHWIVLDELNLAPTDVLEALNRLLDDNRELFIPETQEVVHPHPDFMLFATQNPPGLYGGRKVLSRAFRNRFLELHFDDIPQDELEIILKERCQIAPSYGKKIVEVYRQLSIQRQSTRLFEEKNSFATLRDLFRWAMRDAVGYEELAANGYMLLAERVRKEDEKEVVKKTIEKVMKVKLDMDAYYRSLEIEEIFNSDSSIVWTKAMRRLAVLVFTSIKYKEPLLLVGETGCGKTTVCQIIAKFLGKELVTVNAHQNTETGDLLGAQRPVRNKFETQSRLFNHLIELFGKLDIKVGDDLTLDHLLAKYKSLAIPDELKELSDAIEEEKKNMTLLFEWSDGPLVRAMKLGDFFLLDEISLADDSVLERLNSVLEPERSLLLAEKGTEDAFITAQESFEFLATMNPGGDYGKKELSPALRNRFTEIWVPSMEDFNDVHQIVESRIVHKELTSSIVKFSEWYAKQFGGGHTNNGVISLRDILAWVEFVNSCDNATTSALAGLYHGASMVFIDALGTNNTAYLAENETRLQAIKKECVDRLSSFANHDLSEFSSTKFQVSVNSQNLTAGLFSIPVIEGSEHNKSFNLDAPTTAANAMRVIRAMQVKKPILLEGSPGVGKTSLITALASATGNPLVRINLSEQTDLVDLFGSDAPAEGGKAGEFVWRDAPFLRAMQRGEWVLLDEMNLASQSVLEGLNACLDHRGEAYIPELDKSFKRHPKFTVFAAQNPQYQGGGRKGLPKSFVNRFTVVYVDTLKSDDLNMISQHLFPTVDANDCSKLIQFMSKLEEEVVTKRLWGSQGSPWEFNLRDSLRWLSLYTSGNIAQDIELSDFIQMIICQRFRNPDDRVRARELFESSFGTIKSRDNYFNISESFVQAGGSLVARNDLIQYVNGSNNLLSLQCNFEFMETAFRCVTHNIPLILTGPTNSGKTDLVRYLATSLGAKLDEFSMNSDVDSMDILGGYEQVDLSRETNALLDRTFKLINKLVVTNLRYQESDSEILSKALELLAFVENNHHDQKSFDNFRNILAEFAAYHAIPEIKDLVAASNQLVKKINEEKSVKFEWFDGLLVQAVEKGNWLVLDNANLCSPSVLDRLNSLLETNGSLIINECSLQDGQPRILKPHPNFRLFLTMDPKYGELSRAMRNRGIEVYMDSLDKRMTSFDSDVLGIKKEKDLGLSDQIEDLVIEDKRIVPTFTFNFDKDSLIRSFSLVEDAFASGELSLSALWSFVPLANFGIIAKWKEAVDASSEFGPLSKEYASDAYSSLSAFKEASLPEQLEEIYRGPAKRANEITEKSVHFDKCQSFHTLANVYIVASLLEKHPEIQTAESTMIFETLGSVIKLNTMVSNIEQMAMDKKVHDLSFIEKSAAAQLGRDIKSRPRLEIYSFVKLLVSFVTKTFYESTKSTLFSDFVYKPLHELCLLVLGAIETAEGKNESKLRVYQELITKWAYKYLATNQELLSQFETATSSFSQQLQLATGLAMNEIWESCRGQYPQTFEAWEDLQRLFNLMEEFDKLSKVQFPESAEVVSSFGKLIGDLYNSIVSGEYDRDELSKIFGKLEQGIAELSSVSESFNTSRANMFIEDFTNISNFIELSGGNQGLMKLYNFSERSMMSLVKEESFKPYPGIFDSLWIDDKSRISPLFTGELIVSVLGKTLGFNNTSGKLLDQANFDLKLVSKSLIEYSPDILKDEKKVFAELLSSWSSMILQTLGIDSSSEPAAIVFDITMKYGPESPLMTVFSEFLLPALTIAKTSSDLKSLGRAWVLFSCGLIQLYVPSSPYDPAIKEYVLYKVFEDQQKFSTDLIASWKSARRVNNGDDQTFLESTLKSLTELEAPSNPRVYRDGKSVDGLFEEWDSIMESNIAVEPIEKLLKAALSLSDKSENQVKMFQNNTSQFVMRLSKNYMLYSDLNDILRGYIYGLKLGFELISIDSKQGKYAYPEDWSLDVSNFTDLKSIEETFPFAKEFSKSVKIDSPVPEFMMSYFMKLGFAHRSETAEANGILIQALQQLYYRWSLRRIKEEKETIQQGSLYKYNDPDEDIEGDFKKLFPDFEDVLDVDTAGAKKNNQSFESIYESIATAYIKEYLLGEKDSLTDLTHEGGELVVQLGKYGNELRQSSNNSSSLTTLVNELATTHTKFNQSTSEFNFYQDANPSEVKRAVSIMTTVYNLSKKLLDQWPEHATLKNIVFAANEFLSYPIGLPLGRYLQKLEQIYTFIAEWQKYASSQVSLKDQFDVLTNLIVSWRKLELSTWKSLFKFEELSVEKNIGKWWFHLFEVIIIPLLNGEEETEGRDSAVKVLSALNVFMSKVTYGEFKGRLSLLKAFKNHAQEIDKSHPIVDSLANFVTFYEQFQSTIEANIQDSKKKLEKDISEVILLASWKDVNIDALKQSARRSHNNLYKIVRKYRSLLSTQVQPIIEQGITESTGGIKQFKDLPGIQTVVSSNERNLVRAISTWSERPRRLQDLTLIENNMNVYIERVSKEELPSLLEFASELVSEMDRLKKETPSELKESNKKLVGALKSQKRKLLSDTIKEVRRSGLKTSLTSNILATQKSINLILSNSVSFDSSLVENSDAYFFRVLDLLPRLRASVSEGTEDVPQVDIEKGLSAVENLIHSLIVTRVPIKKFADSLESLSGLYESVYNLANLNNLSLVATPASTHDSIKLNIGTIKHVQFWLPKLLDYATVTLESAKKFGIDVQLQLFYQLKIKLNELNLKIDENVFSNDTAKYVEKFGGFYSSMIASLEKWQVDNPQVSFVADVVLQWISNNSAIGEITNSTTLESLESVESVEQEFRSLTNSIILVVQKVIECQKEEISRDDDNWLITSQHRISDYVKNLRLKTIISKLSKCVTMAASIEYNSHASQLISSLVSFTYPIVNQFMKLSLQVFEKSRSNYYDLSKATFILSNSLYTLSTKGFCTPEKPNDSKDDDNNLHDGTGLGDGEGAQNNSNDVEDDEDLSEQAQQPNEENKEKDENEDENDDAVDIEGDMAGNLEEASDQDNDDEDDKEEEGDEELDEEVDDIDDLDPNAIDEKMWDEEVKEDKKEKDSDKMPENSNNDDNMEAMEDEEEDNANPQESKENDNDQQGDDDKEDDEADEEKDVGEQEDEIKNQENEQLEENVPETETLDLPEDMNLDDDEEMKDEEDGDDDKFDDKLDDEVNVEEEKSNDDDGKAQEEEEDQEMEGDENADDRDEQDNEEEQEAEGEEEAQGENEVNEDVMDSEDETVGEDNNTKQEEEGGNDNESDQEQTAEGVEGANDIDTEDVDMDSAVKQESGEKGEGADNQVVEENEDIGAAGTASAEQEQQEKQEKQEDSVQDDAREKANESLKQLGDSLKEFHRRRQEILESKQAEEDEKVDESAKERPDEFQHVDGENADFDTQALGAADKDQVQSIDEDKAIDDDEDQGPEESQDEIKQEEKPADEDMKDVEDDEVADVNEENPDADFEGKSKSAFIGERKVTEMEDDTMTAKEIEEDEEKDDVEMEEIGNTDLDEINDSPAMTLEEARNLWKVSELATQELASGLCEQLRLILEPTLATKLRGDYKTGKRLNMKRIIPYIASDFKKDKIWLRRTKPSKRQYQIMIAVDDSKSMSESKSTELAFHSIALVSKALSQLESGGLSIVRFGEDVKVVHPFDKPFNSQETGAKVFQWFDFQQTKTDMKQLCNQSLQIFEDAKATSQSDLWQLQIILSDGVCEDHETILRMVRKAREEKIMMVFVVIDGINNKESIMDMQQVSYVADANTGAMNLKVDKYLDSFPFEFYVVVKDINELPEMLALILRQYFSEVSSV</sequence>
<feature type="compositionally biased region" description="Basic and acidic residues" evidence="11">
    <location>
        <begin position="4171"/>
        <end position="4193"/>
    </location>
</feature>
<feature type="compositionally biased region" description="Acidic residues" evidence="11">
    <location>
        <begin position="4378"/>
        <end position="4389"/>
    </location>
</feature>
<dbReference type="EMBL" id="QLNQ01000027">
    <property type="protein sequence ID" value="RCK59213.1"/>
    <property type="molecule type" value="Genomic_DNA"/>
</dbReference>
<dbReference type="Gene3D" id="3.40.50.410">
    <property type="entry name" value="von Willebrand factor, type A domain"/>
    <property type="match status" value="1"/>
</dbReference>
<evidence type="ECO:0000256" key="2">
    <source>
        <dbReference type="ARBA" id="ARBA00004642"/>
    </source>
</evidence>
<feature type="region of interest" description="Disordered" evidence="11">
    <location>
        <begin position="4062"/>
        <end position="4593"/>
    </location>
</feature>
<dbReference type="SUPFAM" id="SSF52540">
    <property type="entry name" value="P-loop containing nucleoside triphosphate hydrolases"/>
    <property type="match status" value="6"/>
</dbReference>
<keyword evidence="14" id="KW-1185">Reference proteome</keyword>
<dbReference type="PIRSF" id="PIRSF010340">
    <property type="entry name" value="Midasin"/>
    <property type="match status" value="1"/>
</dbReference>
<dbReference type="PROSITE" id="PS50234">
    <property type="entry name" value="VWFA"/>
    <property type="match status" value="1"/>
</dbReference>
<comment type="function">
    <text evidence="10">Nuclear chaperone required for maturation and nuclear export of pre-60S ribosome subunits.</text>
</comment>
<dbReference type="Pfam" id="PF00092">
    <property type="entry name" value="VWA"/>
    <property type="match status" value="1"/>
</dbReference>
<dbReference type="OrthoDB" id="5186at2759"/>
<keyword evidence="6 10" id="KW-0547">Nucleotide-binding</keyword>
<evidence type="ECO:0000256" key="8">
    <source>
        <dbReference type="ARBA" id="ARBA00023186"/>
    </source>
</evidence>
<feature type="compositionally biased region" description="Basic and acidic residues" evidence="11">
    <location>
        <begin position="4445"/>
        <end position="4466"/>
    </location>
</feature>
<dbReference type="STRING" id="5486.A0A367Y024"/>
<evidence type="ECO:0000313" key="13">
    <source>
        <dbReference type="EMBL" id="RCK59213.1"/>
    </source>
</evidence>
<dbReference type="GO" id="GO:0005654">
    <property type="term" value="C:nucleoplasm"/>
    <property type="evidence" value="ECO:0007669"/>
    <property type="project" value="UniProtKB-SubCell"/>
</dbReference>
<feature type="compositionally biased region" description="Basic and acidic residues" evidence="11">
    <location>
        <begin position="4553"/>
        <end position="4564"/>
    </location>
</feature>
<dbReference type="SMART" id="SM00382">
    <property type="entry name" value="AAA"/>
    <property type="match status" value="6"/>
</dbReference>
<keyword evidence="9 10" id="KW-0539">Nucleus</keyword>
<dbReference type="InterPro" id="IPR002035">
    <property type="entry name" value="VWF_A"/>
</dbReference>
<dbReference type="CDD" id="cd00009">
    <property type="entry name" value="AAA"/>
    <property type="match status" value="2"/>
</dbReference>
<protein>
    <recommendedName>
        <fullName evidence="4 10">Midasin</fullName>
    </recommendedName>
</protein>
<evidence type="ECO:0000256" key="1">
    <source>
        <dbReference type="ARBA" id="ARBA00004604"/>
    </source>
</evidence>
<comment type="similarity">
    <text evidence="3 10">Belongs to the midasin family.</text>
</comment>
<feature type="compositionally biased region" description="Basic and acidic residues" evidence="11">
    <location>
        <begin position="4063"/>
        <end position="4074"/>
    </location>
</feature>